<proteinExistence type="predicted"/>
<reference evidence="1" key="1">
    <citation type="journal article" date="2012" name="Science">
        <title>Fermentation, hydrogen, and sulfur metabolism in multiple uncultivated bacterial phyla.</title>
        <authorList>
            <person name="Wrighton K.C."/>
            <person name="Thomas B.C."/>
            <person name="Sharon I."/>
            <person name="Miller C.S."/>
            <person name="Castelle C.J."/>
            <person name="VerBerkmoes N.C."/>
            <person name="Wilkins M.J."/>
            <person name="Hettich R.L."/>
            <person name="Lipton M.S."/>
            <person name="Williams K.H."/>
            <person name="Long P.E."/>
            <person name="Banfield J.F."/>
        </authorList>
    </citation>
    <scope>NUCLEOTIDE SEQUENCE [LARGE SCALE GENOMIC DNA]</scope>
</reference>
<dbReference type="AlphaFoldDB" id="K1XIT0"/>
<gene>
    <name evidence="1" type="ORF">ACD_80C00120G0006</name>
</gene>
<protein>
    <submittedName>
        <fullName evidence="1">Uncharacterized protein</fullName>
    </submittedName>
</protein>
<dbReference type="EMBL" id="AMFJ01036127">
    <property type="protein sequence ID" value="EKD25087.1"/>
    <property type="molecule type" value="Genomic_DNA"/>
</dbReference>
<sequence length="295" mass="35947">MNIEIKIDKTWDINSFYDNIFGENYIKKWGHVRKAIFRWYPQLWEKLNNITDTEERKKIIYEYIDGLYIKYDTKLQTIVQKLKSLFENNKEKIIAGLVTTMDFNPQEIPQVTIIPSFKPNSTFWTDRINLSIALEVFKDKTNPYIDIFVHEITHIIWNQKIWKIYDIVWKLWPLAHEDLKEIVTPVIMRDSHFRDILQSEYMKNANEKQQLLQINVNWTKHNIVDYFESIYQDMKGKWDSFEEIMKEFVKIFLKIEDQIIAKHRIYNEFWFVSKDKEEALKILKEKWYMDPIILG</sequence>
<organism evidence="1">
    <name type="scientific">uncultured bacterium</name>
    <name type="common">gcode 4</name>
    <dbReference type="NCBI Taxonomy" id="1234023"/>
    <lineage>
        <taxon>Bacteria</taxon>
        <taxon>environmental samples</taxon>
    </lineage>
</organism>
<evidence type="ECO:0000313" key="1">
    <source>
        <dbReference type="EMBL" id="EKD25087.1"/>
    </source>
</evidence>
<accession>K1XIT0</accession>
<name>K1XIT0_9BACT</name>
<comment type="caution">
    <text evidence="1">The sequence shown here is derived from an EMBL/GenBank/DDBJ whole genome shotgun (WGS) entry which is preliminary data.</text>
</comment>